<evidence type="ECO:0000313" key="7">
    <source>
        <dbReference type="Proteomes" id="UP001497457"/>
    </source>
</evidence>
<evidence type="ECO:0000313" key="6">
    <source>
        <dbReference type="EMBL" id="CAL5017071.1"/>
    </source>
</evidence>
<reference evidence="6" key="1">
    <citation type="submission" date="2024-10" db="EMBL/GenBank/DDBJ databases">
        <authorList>
            <person name="Ryan C."/>
        </authorList>
    </citation>
    <scope>NUCLEOTIDE SEQUENCE [LARGE SCALE GENOMIC DNA]</scope>
</reference>
<protein>
    <submittedName>
        <fullName evidence="6">Uncharacterized protein</fullName>
    </submittedName>
</protein>
<dbReference type="SUPFAM" id="SSF48403">
    <property type="entry name" value="Ankyrin repeat"/>
    <property type="match status" value="1"/>
</dbReference>
<organism evidence="6 7">
    <name type="scientific">Urochloa decumbens</name>
    <dbReference type="NCBI Taxonomy" id="240449"/>
    <lineage>
        <taxon>Eukaryota</taxon>
        <taxon>Viridiplantae</taxon>
        <taxon>Streptophyta</taxon>
        <taxon>Embryophyta</taxon>
        <taxon>Tracheophyta</taxon>
        <taxon>Spermatophyta</taxon>
        <taxon>Magnoliopsida</taxon>
        <taxon>Liliopsida</taxon>
        <taxon>Poales</taxon>
        <taxon>Poaceae</taxon>
        <taxon>PACMAD clade</taxon>
        <taxon>Panicoideae</taxon>
        <taxon>Panicodae</taxon>
        <taxon>Paniceae</taxon>
        <taxon>Melinidinae</taxon>
        <taxon>Urochloa</taxon>
    </lineage>
</organism>
<comment type="similarity">
    <text evidence="1">Belongs to the ankyrin SOCS box (ASB) family.</text>
</comment>
<evidence type="ECO:0000256" key="2">
    <source>
        <dbReference type="ARBA" id="ARBA00022737"/>
    </source>
</evidence>
<dbReference type="InterPro" id="IPR036770">
    <property type="entry name" value="Ankyrin_rpt-contain_sf"/>
</dbReference>
<evidence type="ECO:0000256" key="3">
    <source>
        <dbReference type="ARBA" id="ARBA00023043"/>
    </source>
</evidence>
<evidence type="ECO:0000256" key="1">
    <source>
        <dbReference type="ARBA" id="ARBA00005949"/>
    </source>
</evidence>
<feature type="compositionally biased region" description="Pro residues" evidence="5">
    <location>
        <begin position="28"/>
        <end position="40"/>
    </location>
</feature>
<dbReference type="InterPro" id="IPR002110">
    <property type="entry name" value="Ankyrin_rpt"/>
</dbReference>
<evidence type="ECO:0000256" key="4">
    <source>
        <dbReference type="PROSITE-ProRule" id="PRU00023"/>
    </source>
</evidence>
<feature type="repeat" description="ANK" evidence="4">
    <location>
        <begin position="161"/>
        <end position="193"/>
    </location>
</feature>
<dbReference type="Proteomes" id="UP001497457">
    <property type="component" value="Chromosome 29rd"/>
</dbReference>
<name>A0ABC9CDL2_9POAL</name>
<accession>A0ABC9CDL2</accession>
<dbReference type="AlphaFoldDB" id="A0ABC9CDL2"/>
<feature type="region of interest" description="Disordered" evidence="5">
    <location>
        <begin position="1"/>
        <end position="42"/>
    </location>
</feature>
<dbReference type="InterPro" id="IPR051573">
    <property type="entry name" value="Ankyrin-SOCS_box_domain"/>
</dbReference>
<dbReference type="PROSITE" id="PS50088">
    <property type="entry name" value="ANK_REPEAT"/>
    <property type="match status" value="1"/>
</dbReference>
<feature type="compositionally biased region" description="Basic and acidic residues" evidence="5">
    <location>
        <begin position="7"/>
        <end position="17"/>
    </location>
</feature>
<keyword evidence="2" id="KW-0677">Repeat</keyword>
<proteinExistence type="inferred from homology"/>
<evidence type="ECO:0000256" key="5">
    <source>
        <dbReference type="SAM" id="MobiDB-lite"/>
    </source>
</evidence>
<keyword evidence="7" id="KW-1185">Reference proteome</keyword>
<keyword evidence="3 4" id="KW-0040">ANK repeat</keyword>
<dbReference type="PANTHER" id="PTHR24136">
    <property type="entry name" value="SOWAH (DROSOPHILA) HOMOLOG"/>
    <property type="match status" value="1"/>
</dbReference>
<gene>
    <name evidence="6" type="ORF">URODEC1_LOCUS73580</name>
</gene>
<dbReference type="EMBL" id="OZ075139">
    <property type="protein sequence ID" value="CAL5017071.1"/>
    <property type="molecule type" value="Genomic_DNA"/>
</dbReference>
<dbReference type="Gene3D" id="1.25.40.20">
    <property type="entry name" value="Ankyrin repeat-containing domain"/>
    <property type="match status" value="1"/>
</dbReference>
<dbReference type="PANTHER" id="PTHR24136:SF41">
    <property type="match status" value="1"/>
</dbReference>
<sequence>MGTVQKEGAKTISHEGLDGSTMYEWDPWDPPCPPRRPAPPNTDMNSRIKLMSEWIDKKDELIAIARTTNIITPDRTPEWVNDAFYAILHRLVPILEKDSVRRFLSLASQDGRGMGWGFIITPQTFTQMMMHNALRCAKVALEGKAPELHGFRANPNCMNRFGYFPLHQAAEMFSVDMINLLFDYNASANVRTAGAEVNENLLPLHVAVENTCLHKYLEDNAFPNQDDLDSDSANNNYVCKLIHLLCLPQMKIFLDTIRLLAKRTDNLVDELWYYIKNGKLVQTAVLLLAAQKYIRTGTCYKGNGNGMSDGFAITINRIWNHTITLESKNGEGLEMEKKLTRISLMLVRAVSQAGEVLDGYIQSYPEVPHNMQVPHEEVHERVSSILRDYGFCPDGEGISIGNLSRYTDVLSKEESPYKHGDVDAIKAAKGTLCQNAEVKKAVRNRAPRGWELKYARRSFFPYWRSVLAARLPVEVIHGADVPSVVEQHQTSWNKSVGQESSPSPDLNHSLLARVRQFSGRQPSRTFCSAALPLLKVLRNA</sequence>